<comment type="caution">
    <text evidence="1">The sequence shown here is derived from an EMBL/GenBank/DDBJ whole genome shotgun (WGS) entry which is preliminary data.</text>
</comment>
<proteinExistence type="predicted"/>
<dbReference type="EMBL" id="CAJVPU010022798">
    <property type="protein sequence ID" value="CAG8686641.1"/>
    <property type="molecule type" value="Genomic_DNA"/>
</dbReference>
<name>A0ACA9P0G6_9GLOM</name>
<keyword evidence="2" id="KW-1185">Reference proteome</keyword>
<accession>A0ACA9P0G6</accession>
<protein>
    <submittedName>
        <fullName evidence="1">3834_t:CDS:1</fullName>
    </submittedName>
</protein>
<evidence type="ECO:0000313" key="1">
    <source>
        <dbReference type="EMBL" id="CAG8686641.1"/>
    </source>
</evidence>
<dbReference type="Proteomes" id="UP000789702">
    <property type="component" value="Unassembled WGS sequence"/>
</dbReference>
<organism evidence="1 2">
    <name type="scientific">Dentiscutata heterogama</name>
    <dbReference type="NCBI Taxonomy" id="1316150"/>
    <lineage>
        <taxon>Eukaryota</taxon>
        <taxon>Fungi</taxon>
        <taxon>Fungi incertae sedis</taxon>
        <taxon>Mucoromycota</taxon>
        <taxon>Glomeromycotina</taxon>
        <taxon>Glomeromycetes</taxon>
        <taxon>Diversisporales</taxon>
        <taxon>Gigasporaceae</taxon>
        <taxon>Dentiscutata</taxon>
    </lineage>
</organism>
<reference evidence="1" key="1">
    <citation type="submission" date="2021-06" db="EMBL/GenBank/DDBJ databases">
        <authorList>
            <person name="Kallberg Y."/>
            <person name="Tangrot J."/>
            <person name="Rosling A."/>
        </authorList>
    </citation>
    <scope>NUCLEOTIDE SEQUENCE</scope>
    <source>
        <strain evidence="1">IL203A</strain>
    </source>
</reference>
<feature type="non-terminal residue" evidence="1">
    <location>
        <position position="148"/>
    </location>
</feature>
<evidence type="ECO:0000313" key="2">
    <source>
        <dbReference type="Proteomes" id="UP000789702"/>
    </source>
</evidence>
<sequence length="148" mass="16117">MADAKYNPKHHGHGSLPKPKHHGHGSQPKPKHHGHHPKPLRNPGAINCSVYNLNVHDMYTTFQPDPIGPPGSVIQFFVSQTLDQLSTVTTKLLFGVTDSLGNLIGYTVHPVEANIPVIQGNYNAIVPDFIPDNYTVTIVISDIDGASF</sequence>
<gene>
    <name evidence="1" type="ORF">DHETER_LOCUS10984</name>
</gene>